<dbReference type="AlphaFoldDB" id="A0A3B1BIT3"/>
<proteinExistence type="predicted"/>
<dbReference type="InterPro" id="IPR041215">
    <property type="entry name" value="FlgO_dom"/>
</dbReference>
<dbReference type="Pfam" id="PF17680">
    <property type="entry name" value="FlgO"/>
    <property type="match status" value="2"/>
</dbReference>
<reference evidence="2" key="1">
    <citation type="submission" date="2018-06" db="EMBL/GenBank/DDBJ databases">
        <authorList>
            <person name="Zhirakovskaya E."/>
        </authorList>
    </citation>
    <scope>NUCLEOTIDE SEQUENCE</scope>
</reference>
<dbReference type="PROSITE" id="PS51257">
    <property type="entry name" value="PROKAR_LIPOPROTEIN"/>
    <property type="match status" value="1"/>
</dbReference>
<sequence length="396" mass="44114">MFIKYVVLLTSITLMFTACAHYEREPGFQRELSWIPYAADQSGPAQKDSWPPRPAIYTQRFVWKMRYLADKLAEAARVKAPGKTNTLVTTIVPVEDINRPTGFGRLCSEQLMTELAGFGFNVIEARKTKDFWILDNEGEFSLSRDITLLSEQFNADMALVGTYVKSGSQVLLNVRLVDADGSGVLAAASAMMDLRGDKFLLPVFQNTKSDTDGPGMEARLTIRKKILADVDTYAEILQSMSRDMARKISEPLLSSNDDTTVAVATFVDVDNMYRAATFGRYMTEQVMAEIARMGYNVVELRVTPDFYVDVRIGELGLSREMSRLMNDKKVDAVVVGTYVRAADNVVVNARLVRGDTRRVAGASSMIVDASKKNKFVTAMLKNEITTIMPTETVEGY</sequence>
<gene>
    <name evidence="2" type="ORF">MNBD_NITROSPINAE04-560</name>
</gene>
<dbReference type="EMBL" id="UOGA01000119">
    <property type="protein sequence ID" value="VAX18256.1"/>
    <property type="molecule type" value="Genomic_DNA"/>
</dbReference>
<protein>
    <recommendedName>
        <fullName evidence="1">FlgO domain-containing protein</fullName>
    </recommendedName>
</protein>
<evidence type="ECO:0000313" key="2">
    <source>
        <dbReference type="EMBL" id="VAX18256.1"/>
    </source>
</evidence>
<evidence type="ECO:0000259" key="1">
    <source>
        <dbReference type="Pfam" id="PF17680"/>
    </source>
</evidence>
<name>A0A3B1BIT3_9ZZZZ</name>
<feature type="domain" description="FlgO" evidence="1">
    <location>
        <begin position="68"/>
        <end position="192"/>
    </location>
</feature>
<accession>A0A3B1BIT3</accession>
<feature type="domain" description="FlgO" evidence="1">
    <location>
        <begin position="244"/>
        <end position="369"/>
    </location>
</feature>
<organism evidence="2">
    <name type="scientific">hydrothermal vent metagenome</name>
    <dbReference type="NCBI Taxonomy" id="652676"/>
    <lineage>
        <taxon>unclassified sequences</taxon>
        <taxon>metagenomes</taxon>
        <taxon>ecological metagenomes</taxon>
    </lineage>
</organism>